<keyword evidence="2" id="KW-1185">Reference proteome</keyword>
<dbReference type="AlphaFoldDB" id="A0AAW1M160"/>
<dbReference type="Proteomes" id="UP001458880">
    <property type="component" value="Unassembled WGS sequence"/>
</dbReference>
<accession>A0AAW1M160</accession>
<dbReference type="InterPro" id="IPR011604">
    <property type="entry name" value="PDDEXK-like_dom_sf"/>
</dbReference>
<evidence type="ECO:0000313" key="1">
    <source>
        <dbReference type="EMBL" id="KAK9739848.1"/>
    </source>
</evidence>
<sequence length="141" mass="16677">MPKTRVCPSKIKYQVQGQLNILKRNFCDFVIYTKNDFQVERIYKHTEVWRTTMLPKLNSFYQQCMLPEIVDGRIPRGMKARDYQQCMLPEIVDGRIPRGMKVNSFYQQCMLPEIVDGRIPRGMKARDPKCLGKFQEEQPLV</sequence>
<name>A0AAW1M160_POPJA</name>
<gene>
    <name evidence="1" type="ORF">QE152_g8633</name>
</gene>
<dbReference type="Gene3D" id="3.90.320.10">
    <property type="match status" value="1"/>
</dbReference>
<evidence type="ECO:0000313" key="2">
    <source>
        <dbReference type="Proteomes" id="UP001458880"/>
    </source>
</evidence>
<proteinExistence type="predicted"/>
<organism evidence="1 2">
    <name type="scientific">Popillia japonica</name>
    <name type="common">Japanese beetle</name>
    <dbReference type="NCBI Taxonomy" id="7064"/>
    <lineage>
        <taxon>Eukaryota</taxon>
        <taxon>Metazoa</taxon>
        <taxon>Ecdysozoa</taxon>
        <taxon>Arthropoda</taxon>
        <taxon>Hexapoda</taxon>
        <taxon>Insecta</taxon>
        <taxon>Pterygota</taxon>
        <taxon>Neoptera</taxon>
        <taxon>Endopterygota</taxon>
        <taxon>Coleoptera</taxon>
        <taxon>Polyphaga</taxon>
        <taxon>Scarabaeiformia</taxon>
        <taxon>Scarabaeidae</taxon>
        <taxon>Rutelinae</taxon>
        <taxon>Popillia</taxon>
    </lineage>
</organism>
<reference evidence="1 2" key="1">
    <citation type="journal article" date="2024" name="BMC Genomics">
        <title>De novo assembly and annotation of Popillia japonica's genome with initial clues to its potential as an invasive pest.</title>
        <authorList>
            <person name="Cucini C."/>
            <person name="Boschi S."/>
            <person name="Funari R."/>
            <person name="Cardaioli E."/>
            <person name="Iannotti N."/>
            <person name="Marturano G."/>
            <person name="Paoli F."/>
            <person name="Bruttini M."/>
            <person name="Carapelli A."/>
            <person name="Frati F."/>
            <person name="Nardi F."/>
        </authorList>
    </citation>
    <scope>NUCLEOTIDE SEQUENCE [LARGE SCALE GENOMIC DNA]</scope>
    <source>
        <strain evidence="1">DMR45628</strain>
    </source>
</reference>
<dbReference type="PANTHER" id="PTHR46609">
    <property type="entry name" value="EXONUCLEASE, PHAGE-TYPE/RECB, C-TERMINAL DOMAIN-CONTAINING PROTEIN"/>
    <property type="match status" value="1"/>
</dbReference>
<dbReference type="InterPro" id="IPR051703">
    <property type="entry name" value="NF-kappa-B_Signaling_Reg"/>
</dbReference>
<dbReference type="PANTHER" id="PTHR46609:SF8">
    <property type="entry name" value="YQAJ VIRAL RECOMBINASE DOMAIN-CONTAINING PROTEIN"/>
    <property type="match status" value="1"/>
</dbReference>
<protein>
    <submittedName>
        <fullName evidence="1">Uncharacterized protein</fullName>
    </submittedName>
</protein>
<dbReference type="EMBL" id="JASPKY010000070">
    <property type="protein sequence ID" value="KAK9739848.1"/>
    <property type="molecule type" value="Genomic_DNA"/>
</dbReference>
<comment type="caution">
    <text evidence="1">The sequence shown here is derived from an EMBL/GenBank/DDBJ whole genome shotgun (WGS) entry which is preliminary data.</text>
</comment>